<dbReference type="EMBL" id="JAVYJV010000006">
    <property type="protein sequence ID" value="KAK4369462.1"/>
    <property type="molecule type" value="Genomic_DNA"/>
</dbReference>
<accession>A0AAE1SGW9</accession>
<evidence type="ECO:0000256" key="6">
    <source>
        <dbReference type="SAM" id="SignalP"/>
    </source>
</evidence>
<organism evidence="8 9">
    <name type="scientific">Anisodus tanguticus</name>
    <dbReference type="NCBI Taxonomy" id="243964"/>
    <lineage>
        <taxon>Eukaryota</taxon>
        <taxon>Viridiplantae</taxon>
        <taxon>Streptophyta</taxon>
        <taxon>Embryophyta</taxon>
        <taxon>Tracheophyta</taxon>
        <taxon>Spermatophyta</taxon>
        <taxon>Magnoliopsida</taxon>
        <taxon>eudicotyledons</taxon>
        <taxon>Gunneridae</taxon>
        <taxon>Pentapetalae</taxon>
        <taxon>asterids</taxon>
        <taxon>lamiids</taxon>
        <taxon>Solanales</taxon>
        <taxon>Solanaceae</taxon>
        <taxon>Solanoideae</taxon>
        <taxon>Hyoscyameae</taxon>
        <taxon>Anisodus</taxon>
    </lineage>
</organism>
<evidence type="ECO:0000256" key="3">
    <source>
        <dbReference type="ARBA" id="ARBA00022989"/>
    </source>
</evidence>
<evidence type="ECO:0000256" key="2">
    <source>
        <dbReference type="ARBA" id="ARBA00022692"/>
    </source>
</evidence>
<gene>
    <name evidence="8" type="ORF">RND71_013254</name>
</gene>
<evidence type="ECO:0000256" key="5">
    <source>
        <dbReference type="SAM" id="MobiDB-lite"/>
    </source>
</evidence>
<evidence type="ECO:0000256" key="4">
    <source>
        <dbReference type="ARBA" id="ARBA00023136"/>
    </source>
</evidence>
<keyword evidence="2" id="KW-0812">Transmembrane</keyword>
<comment type="subcellular location">
    <subcellularLocation>
        <location evidence="1">Membrane</location>
        <topology evidence="1">Single-pass membrane protein</topology>
    </subcellularLocation>
</comment>
<dbReference type="InterPro" id="IPR044839">
    <property type="entry name" value="NDR1-like"/>
</dbReference>
<dbReference type="AlphaFoldDB" id="A0AAE1SGW9"/>
<evidence type="ECO:0000313" key="8">
    <source>
        <dbReference type="EMBL" id="KAK4369462.1"/>
    </source>
</evidence>
<protein>
    <recommendedName>
        <fullName evidence="7">Water stress and hypersensitive response domain-containing protein</fullName>
    </recommendedName>
</protein>
<sequence length="222" mass="24303">MNWTSSAFVAAATAAAAAVVLVAKPRDPDFHLISMELTSFKLNFPVLDVELILTIQITNPNITSITYSSTEMSIFYSGDLLGTAPVEAGSQPPRSSQVLRIPARLNGVQLAHHVKEFVSDVAKREMVLDASVDIEGFAKVMWWDHKFRVHVDSHVTVDPVFLDVIDQENKSALDLTSGPVQLTRRFIVSDLDGGGNGTLRSGGATERGDRTAVEERDVRERI</sequence>
<evidence type="ECO:0000313" key="9">
    <source>
        <dbReference type="Proteomes" id="UP001291623"/>
    </source>
</evidence>
<keyword evidence="6" id="KW-0732">Signal</keyword>
<dbReference type="Proteomes" id="UP001291623">
    <property type="component" value="Unassembled WGS sequence"/>
</dbReference>
<dbReference type="Gene3D" id="2.60.40.1820">
    <property type="match status" value="1"/>
</dbReference>
<dbReference type="InterPro" id="IPR004864">
    <property type="entry name" value="LEA_2"/>
</dbReference>
<dbReference type="SUPFAM" id="SSF117070">
    <property type="entry name" value="LEA14-like"/>
    <property type="match status" value="1"/>
</dbReference>
<dbReference type="PANTHER" id="PTHR31234:SF2">
    <property type="entry name" value="OS05G0199100 PROTEIN"/>
    <property type="match status" value="1"/>
</dbReference>
<feature type="compositionally biased region" description="Basic and acidic residues" evidence="5">
    <location>
        <begin position="206"/>
        <end position="222"/>
    </location>
</feature>
<keyword evidence="4" id="KW-0472">Membrane</keyword>
<dbReference type="GO" id="GO:0098542">
    <property type="term" value="P:defense response to other organism"/>
    <property type="evidence" value="ECO:0007669"/>
    <property type="project" value="InterPro"/>
</dbReference>
<feature type="region of interest" description="Disordered" evidence="5">
    <location>
        <begin position="197"/>
        <end position="222"/>
    </location>
</feature>
<dbReference type="SMART" id="SM00769">
    <property type="entry name" value="WHy"/>
    <property type="match status" value="1"/>
</dbReference>
<feature type="chain" id="PRO_5041941733" description="Water stress and hypersensitive response domain-containing protein" evidence="6">
    <location>
        <begin position="19"/>
        <end position="222"/>
    </location>
</feature>
<feature type="signal peptide" evidence="6">
    <location>
        <begin position="1"/>
        <end position="18"/>
    </location>
</feature>
<dbReference type="GO" id="GO:0009269">
    <property type="term" value="P:response to desiccation"/>
    <property type="evidence" value="ECO:0007669"/>
    <property type="project" value="InterPro"/>
</dbReference>
<keyword evidence="9" id="KW-1185">Reference proteome</keyword>
<dbReference type="PANTHER" id="PTHR31234">
    <property type="entry name" value="LATE EMBRYOGENESIS ABUNDANT (LEA) HYDROXYPROLINE-RICH GLYCOPROTEIN FAMILY"/>
    <property type="match status" value="1"/>
</dbReference>
<dbReference type="GO" id="GO:0016020">
    <property type="term" value="C:membrane"/>
    <property type="evidence" value="ECO:0007669"/>
    <property type="project" value="UniProtKB-SubCell"/>
</dbReference>
<dbReference type="InterPro" id="IPR013990">
    <property type="entry name" value="WHy-dom"/>
</dbReference>
<dbReference type="Pfam" id="PF03168">
    <property type="entry name" value="LEA_2"/>
    <property type="match status" value="1"/>
</dbReference>
<evidence type="ECO:0000259" key="7">
    <source>
        <dbReference type="SMART" id="SM00769"/>
    </source>
</evidence>
<evidence type="ECO:0000256" key="1">
    <source>
        <dbReference type="ARBA" id="ARBA00004167"/>
    </source>
</evidence>
<proteinExistence type="predicted"/>
<reference evidence="8" key="1">
    <citation type="submission" date="2023-12" db="EMBL/GenBank/DDBJ databases">
        <title>Genome assembly of Anisodus tanguticus.</title>
        <authorList>
            <person name="Wang Y.-J."/>
        </authorList>
    </citation>
    <scope>NUCLEOTIDE SEQUENCE</scope>
    <source>
        <strain evidence="8">KB-2021</strain>
        <tissue evidence="8">Leaf</tissue>
    </source>
</reference>
<name>A0AAE1SGW9_9SOLA</name>
<feature type="domain" description="Water stress and hypersensitive response" evidence="7">
    <location>
        <begin position="35"/>
        <end position="148"/>
    </location>
</feature>
<comment type="caution">
    <text evidence="8">The sequence shown here is derived from an EMBL/GenBank/DDBJ whole genome shotgun (WGS) entry which is preliminary data.</text>
</comment>
<keyword evidence="3" id="KW-1133">Transmembrane helix</keyword>